<evidence type="ECO:0000313" key="2">
    <source>
        <dbReference type="Proteomes" id="UP000705283"/>
    </source>
</evidence>
<dbReference type="EMBL" id="JADMKS010000001">
    <property type="protein sequence ID" value="MBF6635562.1"/>
    <property type="molecule type" value="Genomic_DNA"/>
</dbReference>
<organism evidence="1 2">
    <name type="scientific">Rouxiella silvae</name>
    <dbReference type="NCBI Taxonomy" id="1646373"/>
    <lineage>
        <taxon>Bacteria</taxon>
        <taxon>Pseudomonadati</taxon>
        <taxon>Pseudomonadota</taxon>
        <taxon>Gammaproteobacteria</taxon>
        <taxon>Enterobacterales</taxon>
        <taxon>Yersiniaceae</taxon>
        <taxon>Rouxiella</taxon>
    </lineage>
</organism>
<dbReference type="Proteomes" id="UP000705283">
    <property type="component" value="Unassembled WGS sequence"/>
</dbReference>
<proteinExistence type="predicted"/>
<dbReference type="AlphaFoldDB" id="A0AA41BV77"/>
<gene>
    <name evidence="1" type="ORF">ITX54_02635</name>
</gene>
<comment type="caution">
    <text evidence="1">The sequence shown here is derived from an EMBL/GenBank/DDBJ whole genome shotgun (WGS) entry which is preliminary data.</text>
</comment>
<name>A0AA41BV77_9GAMM</name>
<accession>A0AA41BV77</accession>
<protein>
    <submittedName>
        <fullName evidence="1">Uncharacterized protein</fullName>
    </submittedName>
</protein>
<reference evidence="1" key="2">
    <citation type="submission" date="2022-09" db="EMBL/GenBank/DDBJ databases">
        <title>Rouxiella aceris sp. nov., isolated from tree sap and emended description of the genus Rhouxiella.</title>
        <authorList>
            <person name="Kim I.S."/>
        </authorList>
    </citation>
    <scope>NUCLEOTIDE SEQUENCE</scope>
    <source>
        <strain evidence="1">SAP-2</strain>
    </source>
</reference>
<evidence type="ECO:0000313" key="1">
    <source>
        <dbReference type="EMBL" id="MBF6635562.1"/>
    </source>
</evidence>
<sequence>MSEIILYDSEDAHAPVDGESVVVEGDQGEMVILSSLIQKAAASYNPAVLREIYGVASRIREQAGEVPLGGLAEPSISDLTLNDSTIEDAKVRTIIAQHAEAINRHNIVIKQLVKQINTFFSYAHNENVLIPYTAPAAEG</sequence>
<reference evidence="1" key="1">
    <citation type="submission" date="2020-11" db="EMBL/GenBank/DDBJ databases">
        <authorList>
            <person name="Lee S.D."/>
        </authorList>
    </citation>
    <scope>NUCLEOTIDE SEQUENCE</scope>
    <source>
        <strain evidence="1">SAP-2</strain>
    </source>
</reference>
<dbReference type="RefSeq" id="WP_194977456.1">
    <property type="nucleotide sequence ID" value="NZ_JADMKS010000001.1"/>
</dbReference>